<proteinExistence type="predicted"/>
<sequence length="157" mass="18365">METAMSSLKAHSQTLYETDYLQWIETTVEKLQSQDYANVEWENLIEEIADMGRSERRSLKSNLIVILMHLLKWQFQPDKRSGSWERSIIEHRRRVKEALDDSPSLKSYLEIVFAECYAQAVKQAKAETGLSMESFPLNCPYQLAEVTDDEFLPKNWV</sequence>
<dbReference type="RefSeq" id="WP_251958831.1">
    <property type="nucleotide sequence ID" value="NZ_AP025732.1"/>
</dbReference>
<dbReference type="Gene3D" id="1.20.1220.20">
    <property type="entry name" value="Uncharcterised protein PF01724"/>
    <property type="match status" value="1"/>
</dbReference>
<gene>
    <name evidence="1" type="ORF">ANSO36C_12520</name>
</gene>
<protein>
    <recommendedName>
        <fullName evidence="3">DUF29 domain-containing protein</fullName>
    </recommendedName>
</protein>
<dbReference type="PANTHER" id="PTHR34235">
    <property type="entry name" value="SLR1203 PROTEIN-RELATED"/>
    <property type="match status" value="1"/>
</dbReference>
<evidence type="ECO:0000313" key="1">
    <source>
        <dbReference type="EMBL" id="BDI15450.1"/>
    </source>
</evidence>
<reference evidence="1" key="1">
    <citation type="submission" date="2022-04" db="EMBL/GenBank/DDBJ databases">
        <title>Complete genome sequence of a cyanobacterium, Nostoc sp. SO-36, isolated in Antarctica.</title>
        <authorList>
            <person name="Kanesaki Y."/>
            <person name="Effendi D."/>
            <person name="Sakamoto T."/>
            <person name="Ohtani S."/>
            <person name="Awai K."/>
        </authorList>
    </citation>
    <scope>NUCLEOTIDE SEQUENCE</scope>
    <source>
        <strain evidence="1">SO-36</strain>
    </source>
</reference>
<dbReference type="EMBL" id="AP025732">
    <property type="protein sequence ID" value="BDI15450.1"/>
    <property type="molecule type" value="Genomic_DNA"/>
</dbReference>
<accession>A0ABM7YXR6</accession>
<dbReference type="Pfam" id="PF01724">
    <property type="entry name" value="DUF29"/>
    <property type="match status" value="1"/>
</dbReference>
<evidence type="ECO:0008006" key="3">
    <source>
        <dbReference type="Google" id="ProtNLM"/>
    </source>
</evidence>
<name>A0ABM7YXR6_NOSCO</name>
<keyword evidence="2" id="KW-1185">Reference proteome</keyword>
<evidence type="ECO:0000313" key="2">
    <source>
        <dbReference type="Proteomes" id="UP001055453"/>
    </source>
</evidence>
<organism evidence="1 2">
    <name type="scientific">Nostoc cf. commune SO-36</name>
    <dbReference type="NCBI Taxonomy" id="449208"/>
    <lineage>
        <taxon>Bacteria</taxon>
        <taxon>Bacillati</taxon>
        <taxon>Cyanobacteriota</taxon>
        <taxon>Cyanophyceae</taxon>
        <taxon>Nostocales</taxon>
        <taxon>Nostocaceae</taxon>
        <taxon>Nostoc</taxon>
    </lineage>
</organism>
<dbReference type="Proteomes" id="UP001055453">
    <property type="component" value="Chromosome"/>
</dbReference>
<dbReference type="PANTHER" id="PTHR34235:SF3">
    <property type="entry name" value="SLR1203 PROTEIN"/>
    <property type="match status" value="1"/>
</dbReference>
<dbReference type="InterPro" id="IPR002636">
    <property type="entry name" value="DUF29"/>
</dbReference>